<accession>A0A1H2BTA5</accession>
<evidence type="ECO:0000313" key="2">
    <source>
        <dbReference type="EMBL" id="SDT61292.1"/>
    </source>
</evidence>
<dbReference type="Proteomes" id="UP000182814">
    <property type="component" value="Chromosome I"/>
</dbReference>
<name>A0A1H2BTA5_9PSED</name>
<reference evidence="3" key="1">
    <citation type="submission" date="2016-10" db="EMBL/GenBank/DDBJ databases">
        <authorList>
            <person name="Varghese N."/>
            <person name="Submissions S."/>
        </authorList>
    </citation>
    <scope>NUCLEOTIDE SEQUENCE [LARGE SCALE GENOMIC DNA]</scope>
    <source>
        <strain evidence="3">BS3782</strain>
    </source>
</reference>
<dbReference type="AlphaFoldDB" id="A0A1H2BTA5"/>
<sequence length="90" mass="9768">MEGQSLLVPFRRLEKGLAVRAKPPAAVTAETDMYPNPQSPVTAITSHLNKPPNPHQSPTPNNWLTSCKSPIYRHKTFTPKGVKAPVAAGK</sequence>
<feature type="region of interest" description="Disordered" evidence="1">
    <location>
        <begin position="28"/>
        <end position="62"/>
    </location>
</feature>
<protein>
    <submittedName>
        <fullName evidence="2">Uncharacterized protein</fullName>
    </submittedName>
</protein>
<dbReference type="EMBL" id="LT629746">
    <property type="protein sequence ID" value="SDT61292.1"/>
    <property type="molecule type" value="Genomic_DNA"/>
</dbReference>
<proteinExistence type="predicted"/>
<evidence type="ECO:0000313" key="3">
    <source>
        <dbReference type="Proteomes" id="UP000182814"/>
    </source>
</evidence>
<organism evidence="2 3">
    <name type="scientific">Pseudomonas lini</name>
    <dbReference type="NCBI Taxonomy" id="163011"/>
    <lineage>
        <taxon>Bacteria</taxon>
        <taxon>Pseudomonadati</taxon>
        <taxon>Pseudomonadota</taxon>
        <taxon>Gammaproteobacteria</taxon>
        <taxon>Pseudomonadales</taxon>
        <taxon>Pseudomonadaceae</taxon>
        <taxon>Pseudomonas</taxon>
    </lineage>
</organism>
<gene>
    <name evidence="2" type="ORF">SAMN04490191_5536</name>
</gene>
<evidence type="ECO:0000256" key="1">
    <source>
        <dbReference type="SAM" id="MobiDB-lite"/>
    </source>
</evidence>
<feature type="compositionally biased region" description="Polar residues" evidence="1">
    <location>
        <begin position="39"/>
        <end position="48"/>
    </location>
</feature>
<keyword evidence="3" id="KW-1185">Reference proteome</keyword>